<dbReference type="AlphaFoldDB" id="A0AAV9V7A7"/>
<dbReference type="Proteomes" id="UP001375240">
    <property type="component" value="Unassembled WGS sequence"/>
</dbReference>
<sequence>MYTNAYNSNLLAHPNPVNPAGGVNGTDNTTILVRLAPDVVTIDIPFNRVTTWKRLMQTLFEIYQRNNPRAFCLSINDAFDCIQIRNDLTGGLILPELWSDFIKPQVRISAHFNPPFSSPPWDPACESEIKQEDNDIEMMEGVVAYAIETKIGGLIESAISTVNRTKPANRLLGPAFAKQDESDAFHLLTAPLSTPLSPFSFTACASTWAPLEPEKSRARAPVSLSRPSATAIISGGGEPMLLSATIAPESIVDNMRDMSESPQPCILFRDPFAQQSTFGGPPSRITPPAMPQRFSPIRNVPASSDSHSRPTSRSPMSPEATSHTAGLTHDGNPRPTKRKREDKAPMPESSRKSKSPFPSADSNGHLSRSASVDVAEQNAGSGKCPAAAAGKGKIGELNFGKSVVIHSKIMLLDSISAGDLIKVIRTIDGEFIAIKDDEEPEDIMERRRRAAIPPKKDKETESSKNAKKRALDEAQTEELIRIWSGGGPEPPAKKPKANVYDKLTVDHKHCIAKFVSDQHIIRVDHFTGPVIQEWKTRTIPDADIKQTEEYIEEIAATRYNDTAKRKEAYRLFMEHHNHCHKSTRPSESPQPKA</sequence>
<feature type="region of interest" description="Disordered" evidence="1">
    <location>
        <begin position="443"/>
        <end position="471"/>
    </location>
</feature>
<feature type="compositionally biased region" description="Basic and acidic residues" evidence="1">
    <location>
        <begin position="454"/>
        <end position="471"/>
    </location>
</feature>
<evidence type="ECO:0000256" key="1">
    <source>
        <dbReference type="SAM" id="MobiDB-lite"/>
    </source>
</evidence>
<evidence type="ECO:0000313" key="2">
    <source>
        <dbReference type="EMBL" id="KAK6353461.1"/>
    </source>
</evidence>
<organism evidence="2 3">
    <name type="scientific">Orbilia brochopaga</name>
    <dbReference type="NCBI Taxonomy" id="3140254"/>
    <lineage>
        <taxon>Eukaryota</taxon>
        <taxon>Fungi</taxon>
        <taxon>Dikarya</taxon>
        <taxon>Ascomycota</taxon>
        <taxon>Pezizomycotina</taxon>
        <taxon>Orbiliomycetes</taxon>
        <taxon>Orbiliales</taxon>
        <taxon>Orbiliaceae</taxon>
        <taxon>Orbilia</taxon>
    </lineage>
</organism>
<name>A0AAV9V7A7_9PEZI</name>
<comment type="caution">
    <text evidence="2">The sequence shown here is derived from an EMBL/GenBank/DDBJ whole genome shotgun (WGS) entry which is preliminary data.</text>
</comment>
<keyword evidence="3" id="KW-1185">Reference proteome</keyword>
<dbReference type="EMBL" id="JAVHNQ010000003">
    <property type="protein sequence ID" value="KAK6353461.1"/>
    <property type="molecule type" value="Genomic_DNA"/>
</dbReference>
<evidence type="ECO:0000313" key="3">
    <source>
        <dbReference type="Proteomes" id="UP001375240"/>
    </source>
</evidence>
<feature type="compositionally biased region" description="Low complexity" evidence="1">
    <location>
        <begin position="379"/>
        <end position="389"/>
    </location>
</feature>
<gene>
    <name evidence="2" type="ORF">TWF696_005425</name>
</gene>
<feature type="compositionally biased region" description="Low complexity" evidence="1">
    <location>
        <begin position="303"/>
        <end position="315"/>
    </location>
</feature>
<proteinExistence type="predicted"/>
<reference evidence="2 3" key="1">
    <citation type="submission" date="2019-10" db="EMBL/GenBank/DDBJ databases">
        <authorList>
            <person name="Palmer J.M."/>
        </authorList>
    </citation>
    <scope>NUCLEOTIDE SEQUENCE [LARGE SCALE GENOMIC DNA]</scope>
    <source>
        <strain evidence="2 3">TWF696</strain>
    </source>
</reference>
<accession>A0AAV9V7A7</accession>
<feature type="compositionally biased region" description="Polar residues" evidence="1">
    <location>
        <begin position="360"/>
        <end position="370"/>
    </location>
</feature>
<protein>
    <submittedName>
        <fullName evidence="2">Uncharacterized protein</fullName>
    </submittedName>
</protein>
<feature type="region of interest" description="Disordered" evidence="1">
    <location>
        <begin position="273"/>
        <end position="389"/>
    </location>
</feature>
<feature type="compositionally biased region" description="Basic and acidic residues" evidence="1">
    <location>
        <begin position="339"/>
        <end position="351"/>
    </location>
</feature>